<evidence type="ECO:0000313" key="3">
    <source>
        <dbReference type="Proteomes" id="UP000828390"/>
    </source>
</evidence>
<dbReference type="Proteomes" id="UP000828390">
    <property type="component" value="Unassembled WGS sequence"/>
</dbReference>
<name>A0A9D3YRB5_DREPO</name>
<evidence type="ECO:0000313" key="1">
    <source>
        <dbReference type="EMBL" id="KAH3703770.1"/>
    </source>
</evidence>
<protein>
    <submittedName>
        <fullName evidence="2">Uncharacterized protein</fullName>
    </submittedName>
</protein>
<organism evidence="2 3">
    <name type="scientific">Dreissena polymorpha</name>
    <name type="common">Zebra mussel</name>
    <name type="synonym">Mytilus polymorpha</name>
    <dbReference type="NCBI Taxonomy" id="45954"/>
    <lineage>
        <taxon>Eukaryota</taxon>
        <taxon>Metazoa</taxon>
        <taxon>Spiralia</taxon>
        <taxon>Lophotrochozoa</taxon>
        <taxon>Mollusca</taxon>
        <taxon>Bivalvia</taxon>
        <taxon>Autobranchia</taxon>
        <taxon>Heteroconchia</taxon>
        <taxon>Euheterodonta</taxon>
        <taxon>Imparidentia</taxon>
        <taxon>Neoheterodontei</taxon>
        <taxon>Myida</taxon>
        <taxon>Dreissenoidea</taxon>
        <taxon>Dreissenidae</taxon>
        <taxon>Dreissena</taxon>
    </lineage>
</organism>
<accession>A0A9D3YRB5</accession>
<sequence>MLTEIEALTSRAVVRHSNRVAKELSPTAVSSCRKVTLFHYNDVHAGPLFDRFWGQNSAPIPP</sequence>
<evidence type="ECO:0000313" key="2">
    <source>
        <dbReference type="EMBL" id="KAH3703780.1"/>
    </source>
</evidence>
<dbReference type="EMBL" id="JAIWYP010000015">
    <property type="protein sequence ID" value="KAH3703780.1"/>
    <property type="molecule type" value="Genomic_DNA"/>
</dbReference>
<dbReference type="AlphaFoldDB" id="A0A9D3YRB5"/>
<keyword evidence="3" id="KW-1185">Reference proteome</keyword>
<proteinExistence type="predicted"/>
<reference evidence="2" key="2">
    <citation type="submission" date="2020-11" db="EMBL/GenBank/DDBJ databases">
        <authorList>
            <person name="McCartney M.A."/>
            <person name="Auch B."/>
            <person name="Kono T."/>
            <person name="Mallez S."/>
            <person name="Becker A."/>
            <person name="Gohl D.M."/>
            <person name="Silverstein K.A.T."/>
            <person name="Koren S."/>
            <person name="Bechman K.B."/>
            <person name="Herman A."/>
            <person name="Abrahante J.E."/>
            <person name="Garbe J."/>
        </authorList>
    </citation>
    <scope>NUCLEOTIDE SEQUENCE</scope>
    <source>
        <strain evidence="2">Duluth1</strain>
        <tissue evidence="2">Whole animal</tissue>
    </source>
</reference>
<gene>
    <name evidence="1" type="ORF">DPMN_078817</name>
    <name evidence="2" type="ORF">DPMN_078827</name>
</gene>
<comment type="caution">
    <text evidence="2">The sequence shown here is derived from an EMBL/GenBank/DDBJ whole genome shotgun (WGS) entry which is preliminary data.</text>
</comment>
<dbReference type="EMBL" id="JAIWYP010000015">
    <property type="protein sequence ID" value="KAH3703770.1"/>
    <property type="molecule type" value="Genomic_DNA"/>
</dbReference>
<reference evidence="2" key="1">
    <citation type="journal article" date="2019" name="bioRxiv">
        <title>The Genome of the Zebra Mussel, Dreissena polymorpha: A Resource for Invasive Species Research.</title>
        <authorList>
            <person name="McCartney M.A."/>
            <person name="Auch B."/>
            <person name="Kono T."/>
            <person name="Mallez S."/>
            <person name="Zhang Y."/>
            <person name="Obille A."/>
            <person name="Becker A."/>
            <person name="Abrahante J.E."/>
            <person name="Garbe J."/>
            <person name="Badalamenti J.P."/>
            <person name="Herman A."/>
            <person name="Mangelson H."/>
            <person name="Liachko I."/>
            <person name="Sullivan S."/>
            <person name="Sone E.D."/>
            <person name="Koren S."/>
            <person name="Silverstein K.A.T."/>
            <person name="Beckman K.B."/>
            <person name="Gohl D.M."/>
        </authorList>
    </citation>
    <scope>NUCLEOTIDE SEQUENCE</scope>
    <source>
        <strain evidence="2">Duluth1</strain>
        <tissue evidence="2">Whole animal</tissue>
    </source>
</reference>